<accession>A0A1I7Y4Q7</accession>
<evidence type="ECO:0000313" key="2">
    <source>
        <dbReference type="Proteomes" id="UP000095287"/>
    </source>
</evidence>
<dbReference type="AlphaFoldDB" id="A0A1I7Y4Q7"/>
<dbReference type="WBParaSite" id="L893_g12720.t1">
    <property type="protein sequence ID" value="L893_g12720.t1"/>
    <property type="gene ID" value="L893_g12720"/>
</dbReference>
<protein>
    <submittedName>
        <fullName evidence="3">Uncharacterized protein</fullName>
    </submittedName>
</protein>
<keyword evidence="2" id="KW-1185">Reference proteome</keyword>
<reference evidence="3" key="1">
    <citation type="submission" date="2016-11" db="UniProtKB">
        <authorList>
            <consortium name="WormBaseParasite"/>
        </authorList>
    </citation>
    <scope>IDENTIFICATION</scope>
</reference>
<feature type="region of interest" description="Disordered" evidence="1">
    <location>
        <begin position="125"/>
        <end position="153"/>
    </location>
</feature>
<proteinExistence type="predicted"/>
<name>A0A1I7Y4Q7_9BILA</name>
<evidence type="ECO:0000256" key="1">
    <source>
        <dbReference type="SAM" id="MobiDB-lite"/>
    </source>
</evidence>
<evidence type="ECO:0000313" key="3">
    <source>
        <dbReference type="WBParaSite" id="L893_g12720.t1"/>
    </source>
</evidence>
<organism evidence="2 3">
    <name type="scientific">Steinernema glaseri</name>
    <dbReference type="NCBI Taxonomy" id="37863"/>
    <lineage>
        <taxon>Eukaryota</taxon>
        <taxon>Metazoa</taxon>
        <taxon>Ecdysozoa</taxon>
        <taxon>Nematoda</taxon>
        <taxon>Chromadorea</taxon>
        <taxon>Rhabditida</taxon>
        <taxon>Tylenchina</taxon>
        <taxon>Panagrolaimomorpha</taxon>
        <taxon>Strongyloidoidea</taxon>
        <taxon>Steinernematidae</taxon>
        <taxon>Steinernema</taxon>
    </lineage>
</organism>
<sequence length="153" mass="17092">MQVKEKYICKPATPTFEGDVLGGAGVSKTLKRVPLSVLAIVFHVRANRAKNPMTNQLDIAAGFRPTGLLGVQSRIGDPYIVPNVRVDRLESLASHQAKSEQRPHDGKRRRRAETIACYLQPTRTANARGRHETRHETNANPASGFDEFRTFMR</sequence>
<dbReference type="Proteomes" id="UP000095287">
    <property type="component" value="Unplaced"/>
</dbReference>